<proteinExistence type="predicted"/>
<evidence type="ECO:0000313" key="3">
    <source>
        <dbReference type="EMBL" id="CAD9555442.1"/>
    </source>
</evidence>
<sequence>MFSAGRKNAGAPLTGIATPHEHDVLCGRGGGAQNHPGNVEYRALVAKNKKLYVILGKRDKNLLVDAIIKAVRSQNPPGRFLARDTANDTWYDIGKDKAFAKTAQALREGAPAIRISIERNKATAGLHMHDNNAHTHYDESASMGSPTKKIRKLVMEFPSAYEYSTVTNVNAHLQHKQHMNATNSTSSTYPHVTPDGATSYVSSCNSNAHMNRKEPYMNHMNHCSNNKCLPNNTMMMGNTATATTMADITDPILFFPDQLLRSANSNNNLEVSVSRQQQQQQQQQPLRASTSAKNNNNAILTNKLSASINEIIDDGVSDIFGDVYPSMECMENVMQKFDDSYRSQISTGACSAE</sequence>
<gene>
    <name evidence="3" type="ORF">LDAN0321_LOCUS510</name>
</gene>
<feature type="region of interest" description="Disordered" evidence="1">
    <location>
        <begin position="269"/>
        <end position="294"/>
    </location>
</feature>
<reference evidence="3" key="1">
    <citation type="submission" date="2021-01" db="EMBL/GenBank/DDBJ databases">
        <authorList>
            <person name="Corre E."/>
            <person name="Pelletier E."/>
            <person name="Niang G."/>
            <person name="Scheremetjew M."/>
            <person name="Finn R."/>
            <person name="Kale V."/>
            <person name="Holt S."/>
            <person name="Cochrane G."/>
            <person name="Meng A."/>
            <person name="Brown T."/>
            <person name="Cohen L."/>
        </authorList>
    </citation>
    <scope>NUCLEOTIDE SEQUENCE</scope>
    <source>
        <strain evidence="3">B650</strain>
    </source>
</reference>
<protein>
    <recommendedName>
        <fullName evidence="2">DUF6824 domain-containing protein</fullName>
    </recommendedName>
</protein>
<feature type="domain" description="DUF6824" evidence="2">
    <location>
        <begin position="23"/>
        <end position="108"/>
    </location>
</feature>
<accession>A0A7S2JRE5</accession>
<feature type="compositionally biased region" description="Polar residues" evidence="1">
    <location>
        <begin position="285"/>
        <end position="294"/>
    </location>
</feature>
<dbReference type="Pfam" id="PF20710">
    <property type="entry name" value="DUF6824"/>
    <property type="match status" value="1"/>
</dbReference>
<dbReference type="EMBL" id="HBGY01000782">
    <property type="protein sequence ID" value="CAD9555442.1"/>
    <property type="molecule type" value="Transcribed_RNA"/>
</dbReference>
<organism evidence="3">
    <name type="scientific">Leptocylindrus danicus</name>
    <dbReference type="NCBI Taxonomy" id="163516"/>
    <lineage>
        <taxon>Eukaryota</taxon>
        <taxon>Sar</taxon>
        <taxon>Stramenopiles</taxon>
        <taxon>Ochrophyta</taxon>
        <taxon>Bacillariophyta</taxon>
        <taxon>Coscinodiscophyceae</taxon>
        <taxon>Chaetocerotophycidae</taxon>
        <taxon>Leptocylindrales</taxon>
        <taxon>Leptocylindraceae</taxon>
        <taxon>Leptocylindrus</taxon>
    </lineage>
</organism>
<dbReference type="InterPro" id="IPR049227">
    <property type="entry name" value="DUF6824"/>
</dbReference>
<evidence type="ECO:0000259" key="2">
    <source>
        <dbReference type="Pfam" id="PF20710"/>
    </source>
</evidence>
<name>A0A7S2JRE5_9STRA</name>
<evidence type="ECO:0000256" key="1">
    <source>
        <dbReference type="SAM" id="MobiDB-lite"/>
    </source>
</evidence>
<dbReference type="AlphaFoldDB" id="A0A7S2JRE5"/>